<reference evidence="1" key="1">
    <citation type="journal article" date="2015" name="Nature">
        <title>Complex archaea that bridge the gap between prokaryotes and eukaryotes.</title>
        <authorList>
            <person name="Spang A."/>
            <person name="Saw J.H."/>
            <person name="Jorgensen S.L."/>
            <person name="Zaremba-Niedzwiedzka K."/>
            <person name="Martijn J."/>
            <person name="Lind A.E."/>
            <person name="van Eijk R."/>
            <person name="Schleper C."/>
            <person name="Guy L."/>
            <person name="Ettema T.J."/>
        </authorList>
    </citation>
    <scope>NUCLEOTIDE SEQUENCE</scope>
</reference>
<dbReference type="AlphaFoldDB" id="A0A0F9P4E8"/>
<accession>A0A0F9P4E8</accession>
<comment type="caution">
    <text evidence="1">The sequence shown here is derived from an EMBL/GenBank/DDBJ whole genome shotgun (WGS) entry which is preliminary data.</text>
</comment>
<evidence type="ECO:0000313" key="1">
    <source>
        <dbReference type="EMBL" id="KKN24944.1"/>
    </source>
</evidence>
<dbReference type="EMBL" id="LAZR01002844">
    <property type="protein sequence ID" value="KKN24944.1"/>
    <property type="molecule type" value="Genomic_DNA"/>
</dbReference>
<name>A0A0F9P4E8_9ZZZZ</name>
<organism evidence="1">
    <name type="scientific">marine sediment metagenome</name>
    <dbReference type="NCBI Taxonomy" id="412755"/>
    <lineage>
        <taxon>unclassified sequences</taxon>
        <taxon>metagenomes</taxon>
        <taxon>ecological metagenomes</taxon>
    </lineage>
</organism>
<feature type="non-terminal residue" evidence="1">
    <location>
        <position position="71"/>
    </location>
</feature>
<protein>
    <submittedName>
        <fullName evidence="1">Uncharacterized protein</fullName>
    </submittedName>
</protein>
<sequence>MTFNPTKKRQAQWVKDHLNGGSFPEDRSEYRYEVWESGCQAACHEAMLWLDAYDIKDLAEAWDRCLRVEWL</sequence>
<gene>
    <name evidence="1" type="ORF">LCGC14_0889920</name>
</gene>
<proteinExistence type="predicted"/>